<dbReference type="PANTHER" id="PTHR42870">
    <property type="entry name" value="ACETYL-COA C-ACETYLTRANSFERASE"/>
    <property type="match status" value="1"/>
</dbReference>
<feature type="domain" description="Thiolase N-terminal" evidence="7">
    <location>
        <begin position="5"/>
        <end position="214"/>
    </location>
</feature>
<evidence type="ECO:0000256" key="6">
    <source>
        <dbReference type="ARBA" id="ARBA00032316"/>
    </source>
</evidence>
<dbReference type="PROSITE" id="PS00737">
    <property type="entry name" value="THIOLASE_2"/>
    <property type="match status" value="1"/>
</dbReference>
<evidence type="ECO:0000256" key="3">
    <source>
        <dbReference type="ARBA" id="ARBA00022679"/>
    </source>
</evidence>
<evidence type="ECO:0000256" key="1">
    <source>
        <dbReference type="ARBA" id="ARBA00012352"/>
    </source>
</evidence>
<dbReference type="Pfam" id="PF00108">
    <property type="entry name" value="Thiolase_N"/>
    <property type="match status" value="1"/>
</dbReference>
<dbReference type="GO" id="GO:0008289">
    <property type="term" value="F:lipid binding"/>
    <property type="evidence" value="ECO:0007669"/>
    <property type="project" value="UniProtKB-KW"/>
</dbReference>
<organism evidence="9 10">
    <name type="scientific">Leucobacter weissii</name>
    <dbReference type="NCBI Taxonomy" id="1983706"/>
    <lineage>
        <taxon>Bacteria</taxon>
        <taxon>Bacillati</taxon>
        <taxon>Actinomycetota</taxon>
        <taxon>Actinomycetes</taxon>
        <taxon>Micrococcales</taxon>
        <taxon>Microbacteriaceae</taxon>
        <taxon>Leucobacter</taxon>
    </lineage>
</organism>
<dbReference type="InterPro" id="IPR020613">
    <property type="entry name" value="Thiolase_CS"/>
</dbReference>
<dbReference type="Proteomes" id="UP000664382">
    <property type="component" value="Unassembled WGS sequence"/>
</dbReference>
<dbReference type="Gene3D" id="3.40.47.10">
    <property type="match status" value="1"/>
</dbReference>
<accession>A0A939MMT5</accession>
<dbReference type="GO" id="GO:0006869">
    <property type="term" value="P:lipid transport"/>
    <property type="evidence" value="ECO:0007669"/>
    <property type="project" value="UniProtKB-KW"/>
</dbReference>
<keyword evidence="3" id="KW-0808">Transferase</keyword>
<proteinExistence type="predicted"/>
<dbReference type="CDD" id="cd00829">
    <property type="entry name" value="SCP-x_thiolase"/>
    <property type="match status" value="1"/>
</dbReference>
<keyword evidence="2" id="KW-0813">Transport</keyword>
<dbReference type="SUPFAM" id="SSF53901">
    <property type="entry name" value="Thiolase-like"/>
    <property type="match status" value="2"/>
</dbReference>
<comment type="caution">
    <text evidence="9">The sequence shown here is derived from an EMBL/GenBank/DDBJ whole genome shotgun (WGS) entry which is preliminary data.</text>
</comment>
<evidence type="ECO:0000313" key="10">
    <source>
        <dbReference type="Proteomes" id="UP000664382"/>
    </source>
</evidence>
<gene>
    <name evidence="9" type="ORF">J4H92_05195</name>
</gene>
<evidence type="ECO:0000256" key="2">
    <source>
        <dbReference type="ARBA" id="ARBA00022448"/>
    </source>
</evidence>
<name>A0A939MMT5_9MICO</name>
<dbReference type="RefSeq" id="WP_208096838.1">
    <property type="nucleotide sequence ID" value="NZ_JAGDYM010000005.1"/>
</dbReference>
<evidence type="ECO:0000256" key="5">
    <source>
        <dbReference type="ARBA" id="ARBA00023121"/>
    </source>
</evidence>
<sequence>MSENVYVISAAMIPFGKHRSSSYVGLAVSPLVDAIRDAGIEKSDIDAVYVGHSYGGMMTGQRICKEIGLGTVPTVNVDNACSSGATAVHEARNAIAQGVIDVAVVIGVEKLTQFGGGALPLSPEDREVKQGIIMPAVYAMRATRYLHDTDATPEDLALVSVKSRKHGALNPFAQFRTETTVEEVLSARPIADPLTLPMCCPTGDGAAVVVLVSERARARMDAKPGIRVAASVLHSGHVEEGFRDMTWPDISYHSARDAYAQAGIEPKDLDMIELHDAFSIAELVYYEILGLAERGHAVDLIRDDRTTFGGDVVVNPSGGLLSKGHPVGASGVAQVAEAFWQLTGQAGARQIEDARWGMTHVTGGGTAGLDHGACTIHIFEAA</sequence>
<keyword evidence="4" id="KW-0445">Lipid transport</keyword>
<dbReference type="InterPro" id="IPR002155">
    <property type="entry name" value="Thiolase"/>
</dbReference>
<dbReference type="Pfam" id="PF22691">
    <property type="entry name" value="Thiolase_C_1"/>
    <property type="match status" value="1"/>
</dbReference>
<dbReference type="InterPro" id="IPR020616">
    <property type="entry name" value="Thiolase_N"/>
</dbReference>
<evidence type="ECO:0000259" key="7">
    <source>
        <dbReference type="Pfam" id="PF00108"/>
    </source>
</evidence>
<keyword evidence="10" id="KW-1185">Reference proteome</keyword>
<dbReference type="PIRSF" id="PIRSF000429">
    <property type="entry name" value="Ac-CoA_Ac_transf"/>
    <property type="match status" value="1"/>
</dbReference>
<feature type="domain" description="Thiolase C-terminal" evidence="8">
    <location>
        <begin position="244"/>
        <end position="365"/>
    </location>
</feature>
<evidence type="ECO:0000256" key="4">
    <source>
        <dbReference type="ARBA" id="ARBA00023055"/>
    </source>
</evidence>
<dbReference type="EC" id="2.3.1.176" evidence="1"/>
<evidence type="ECO:0000313" key="9">
    <source>
        <dbReference type="EMBL" id="MBO1901341.1"/>
    </source>
</evidence>
<dbReference type="EMBL" id="JAGDYM010000005">
    <property type="protein sequence ID" value="MBO1901341.1"/>
    <property type="molecule type" value="Genomic_DNA"/>
</dbReference>
<reference evidence="9" key="1">
    <citation type="submission" date="2021-03" db="EMBL/GenBank/DDBJ databases">
        <title>Leucobacter chromiisoli sp. nov., isolated from chromium-containing soil of chemical plant.</title>
        <authorList>
            <person name="Xu Z."/>
        </authorList>
    </citation>
    <scope>NUCLEOTIDE SEQUENCE</scope>
    <source>
        <strain evidence="9">S27</strain>
    </source>
</reference>
<dbReference type="GO" id="GO:0016747">
    <property type="term" value="F:acyltransferase activity, transferring groups other than amino-acyl groups"/>
    <property type="evidence" value="ECO:0007669"/>
    <property type="project" value="InterPro"/>
</dbReference>
<dbReference type="PANTHER" id="PTHR42870:SF1">
    <property type="entry name" value="NON-SPECIFIC LIPID-TRANSFER PROTEIN-LIKE 2"/>
    <property type="match status" value="1"/>
</dbReference>
<dbReference type="AlphaFoldDB" id="A0A939MMT5"/>
<dbReference type="InterPro" id="IPR055140">
    <property type="entry name" value="Thiolase_C_2"/>
</dbReference>
<dbReference type="InterPro" id="IPR016039">
    <property type="entry name" value="Thiolase-like"/>
</dbReference>
<keyword evidence="5" id="KW-0446">Lipid-binding</keyword>
<evidence type="ECO:0000259" key="8">
    <source>
        <dbReference type="Pfam" id="PF22691"/>
    </source>
</evidence>
<protein>
    <recommendedName>
        <fullName evidence="1">propanoyl-CoA C-acyltransferase</fullName>
        <ecNumber evidence="1">2.3.1.176</ecNumber>
    </recommendedName>
    <alternativeName>
        <fullName evidence="6">Propanoyl-CoA C-acyltransferase</fullName>
    </alternativeName>
</protein>